<dbReference type="HAMAP" id="MF_00758">
    <property type="entry name" value="UPF0301"/>
    <property type="match status" value="1"/>
</dbReference>
<reference evidence="4" key="1">
    <citation type="submission" date="2016-10" db="EMBL/GenBank/DDBJ databases">
        <authorList>
            <person name="Varghese N."/>
            <person name="Submissions S."/>
        </authorList>
    </citation>
    <scope>NUCLEOTIDE SEQUENCE [LARGE SCALE GENOMIC DNA]</scope>
    <source>
        <strain evidence="4">DSM 3384</strain>
    </source>
</reference>
<evidence type="ECO:0000313" key="3">
    <source>
        <dbReference type="EMBL" id="SDU60405.1"/>
    </source>
</evidence>
<evidence type="ECO:0000256" key="1">
    <source>
        <dbReference type="ARBA" id="ARBA00009600"/>
    </source>
</evidence>
<comment type="similarity">
    <text evidence="1 2">Belongs to the UPF0301 (AlgH) family.</text>
</comment>
<sequence>MTDYISQSMKGQFLLAIPGLPDPNFAQTVTCMCEHNESGALGFIVNKVHPLLTGRELFDDLGIKCDKSVDKLEIYLGGPVQPSGVFVLHGPPFDWNESLKVADWLALSNSRDILEAIAVQKGPESFMIILGCAGWGPMQLDNELHDSAWLTCPISEDIIFSTSTELKYDKAMMMIY</sequence>
<dbReference type="PANTHER" id="PTHR30327">
    <property type="entry name" value="UNCHARACTERIZED PROTEIN YQGE"/>
    <property type="match status" value="1"/>
</dbReference>
<proteinExistence type="inferred from homology"/>
<dbReference type="PANTHER" id="PTHR30327:SF1">
    <property type="entry name" value="UPF0301 PROTEIN YQGE"/>
    <property type="match status" value="1"/>
</dbReference>
<keyword evidence="4" id="KW-1185">Reference proteome</keyword>
<evidence type="ECO:0000313" key="4">
    <source>
        <dbReference type="Proteomes" id="UP000199608"/>
    </source>
</evidence>
<protein>
    <recommendedName>
        <fullName evidence="2">UPF0301 protein SAMN04487931_11631</fullName>
    </recommendedName>
</protein>
<dbReference type="GO" id="GO:0005829">
    <property type="term" value="C:cytosol"/>
    <property type="evidence" value="ECO:0007669"/>
    <property type="project" value="TreeGrafter"/>
</dbReference>
<dbReference type="SUPFAM" id="SSF143456">
    <property type="entry name" value="VC0467-like"/>
    <property type="match status" value="1"/>
</dbReference>
<dbReference type="AlphaFoldDB" id="A0A1H2JWD2"/>
<dbReference type="RefSeq" id="WP_092237878.1">
    <property type="nucleotide sequence ID" value="NZ_FNLL01000016.1"/>
</dbReference>
<dbReference type="Pfam" id="PF02622">
    <property type="entry name" value="DUF179"/>
    <property type="match status" value="1"/>
</dbReference>
<organism evidence="3 4">
    <name type="scientific">Desulfobacula phenolica</name>
    <dbReference type="NCBI Taxonomy" id="90732"/>
    <lineage>
        <taxon>Bacteria</taxon>
        <taxon>Pseudomonadati</taxon>
        <taxon>Thermodesulfobacteriota</taxon>
        <taxon>Desulfobacteria</taxon>
        <taxon>Desulfobacterales</taxon>
        <taxon>Desulfobacteraceae</taxon>
        <taxon>Desulfobacula</taxon>
    </lineage>
</organism>
<dbReference type="Proteomes" id="UP000199608">
    <property type="component" value="Unassembled WGS sequence"/>
</dbReference>
<name>A0A1H2JWD2_9BACT</name>
<dbReference type="InterPro" id="IPR003774">
    <property type="entry name" value="AlgH-like"/>
</dbReference>
<dbReference type="EMBL" id="FNLL01000016">
    <property type="protein sequence ID" value="SDU60405.1"/>
    <property type="molecule type" value="Genomic_DNA"/>
</dbReference>
<gene>
    <name evidence="3" type="ORF">SAMN04487931_11631</name>
</gene>
<evidence type="ECO:0000256" key="2">
    <source>
        <dbReference type="HAMAP-Rule" id="MF_00758"/>
    </source>
</evidence>
<dbReference type="Gene3D" id="3.40.1740.10">
    <property type="entry name" value="VC0467-like"/>
    <property type="match status" value="1"/>
</dbReference>
<accession>A0A1H2JWD2</accession>